<keyword evidence="2" id="KW-1185">Reference proteome</keyword>
<dbReference type="EMBL" id="PIOC01000020">
    <property type="protein sequence ID" value="RDW17349.1"/>
    <property type="molecule type" value="Genomic_DNA"/>
</dbReference>
<evidence type="ECO:0000313" key="1">
    <source>
        <dbReference type="EMBL" id="RDW17349.1"/>
    </source>
</evidence>
<evidence type="ECO:0000313" key="2">
    <source>
        <dbReference type="Proteomes" id="UP000257143"/>
    </source>
</evidence>
<gene>
    <name evidence="1" type="ORF">CWR48_14220</name>
</gene>
<sequence>MGVIIMDRNDKEKDLTSANRDGIDLEFSEEMVDIYEKEASIKSKNAEKLVRGINSTPTMRNG</sequence>
<reference evidence="2" key="1">
    <citation type="submission" date="2017-11" db="EMBL/GenBank/DDBJ databases">
        <authorList>
            <person name="Zhu W."/>
        </authorList>
    </citation>
    <scope>NUCLEOTIDE SEQUENCE [LARGE SCALE GENOMIC DNA]</scope>
    <source>
        <strain evidence="2">CAU 1183</strain>
    </source>
</reference>
<name>A0A3D8PQ76_9BACI</name>
<dbReference type="InterPro" id="IPR025435">
    <property type="entry name" value="YfhD-like"/>
</dbReference>
<organism evidence="1 2">
    <name type="scientific">Oceanobacillus arenosus</name>
    <dbReference type="NCBI Taxonomy" id="1229153"/>
    <lineage>
        <taxon>Bacteria</taxon>
        <taxon>Bacillati</taxon>
        <taxon>Bacillota</taxon>
        <taxon>Bacilli</taxon>
        <taxon>Bacillales</taxon>
        <taxon>Bacillaceae</taxon>
        <taxon>Oceanobacillus</taxon>
    </lineage>
</organism>
<proteinExistence type="predicted"/>
<dbReference type="Proteomes" id="UP000257143">
    <property type="component" value="Unassembled WGS sequence"/>
</dbReference>
<accession>A0A3D8PQ76</accession>
<protein>
    <submittedName>
        <fullName evidence="1">Uncharacterized protein</fullName>
    </submittedName>
</protein>
<comment type="caution">
    <text evidence="1">The sequence shown here is derived from an EMBL/GenBank/DDBJ whole genome shotgun (WGS) entry which is preliminary data.</text>
</comment>
<dbReference type="AlphaFoldDB" id="A0A3D8PQ76"/>
<dbReference type="Pfam" id="PF14151">
    <property type="entry name" value="YfhD"/>
    <property type="match status" value="1"/>
</dbReference>